<evidence type="ECO:0000313" key="3">
    <source>
        <dbReference type="EMBL" id="CAD7241176.1"/>
    </source>
</evidence>
<sequence>MQESAFAFVRDTTGCEQSSGFAGPKRATLEKEIDARALETHARKKRMKEMRSFNRRAGINGRKKKKWRWRGRLSLARNGVSDACCRLQYVLMRIARICSEEVKKEIDAWPGSQVGMSFPFMLSLFQKGQVRTGQYRFLARGGGFAYVVTEASFVPGQPDDSTVILHNAIAVLVPVINDVGSPATDARCGDCFYDSVRLHLMDFSSPTAPMNSSNIFGGVLKNASMPLIHPPFTLAFHAVYEFESSSRSCFITPWEYLIDVNEEHIEQSGIQDELAILSNQQLEDCTLKAIKPDLGEVSESDGAPASPEATEESDPLQEEGIKDPVGEEKKKRKAEVPHYGISWVTAAVVIPRWSPDIMNKGFLVFKDNTMFKEDTEELGHFTPEKGTLCLPLETPAFVLDEEDDVLGGDIFKGDCLQDDEWRTFSKKTRDSSSSPSSITASPSSPENDGCKSPGGISCSDSGTSSTSFGSGPDPFEKLGLDAFSDSLSPSPKSESHDCNGGGNGDTDTLGLEDEPVAVVSPPQKLILVRSTGRVMPTRFDVLKAMPEGSALLAALKRTASGQRKPVPTLVVPTLKTYMTTGTQTSPPGSPCPADRVPALSPDSSTTDLGGKVEGTCQPTTKKPKLTKQESPLSESVLRNLLVSGQDNAPKTPGKVTKSGVIPLASLLQPEASEDAIPPLLTLTPYDCDVNAPIQENSGLLQGQELLHALETAVDMV</sequence>
<accession>A0A7R8X7L7</accession>
<feature type="region of interest" description="Disordered" evidence="1">
    <location>
        <begin position="295"/>
        <end position="329"/>
    </location>
</feature>
<dbReference type="Proteomes" id="UP000677054">
    <property type="component" value="Unassembled WGS sequence"/>
</dbReference>
<feature type="domain" description="HIF-1 alpha C-terminal transactivation" evidence="2">
    <location>
        <begin position="682"/>
        <end position="711"/>
    </location>
</feature>
<evidence type="ECO:0000256" key="1">
    <source>
        <dbReference type="SAM" id="MobiDB-lite"/>
    </source>
</evidence>
<gene>
    <name evidence="3" type="ORF">DSTB1V02_LOCUS1176</name>
</gene>
<evidence type="ECO:0000313" key="4">
    <source>
        <dbReference type="Proteomes" id="UP000677054"/>
    </source>
</evidence>
<organism evidence="3">
    <name type="scientific">Darwinula stevensoni</name>
    <dbReference type="NCBI Taxonomy" id="69355"/>
    <lineage>
        <taxon>Eukaryota</taxon>
        <taxon>Metazoa</taxon>
        <taxon>Ecdysozoa</taxon>
        <taxon>Arthropoda</taxon>
        <taxon>Crustacea</taxon>
        <taxon>Oligostraca</taxon>
        <taxon>Ostracoda</taxon>
        <taxon>Podocopa</taxon>
        <taxon>Podocopida</taxon>
        <taxon>Darwinulocopina</taxon>
        <taxon>Darwinuloidea</taxon>
        <taxon>Darwinulidae</taxon>
        <taxon>Darwinula</taxon>
    </lineage>
</organism>
<feature type="compositionally biased region" description="Low complexity" evidence="1">
    <location>
        <begin position="454"/>
        <end position="473"/>
    </location>
</feature>
<dbReference type="Pfam" id="PF08778">
    <property type="entry name" value="HIF-1a_CTAD"/>
    <property type="match status" value="1"/>
</dbReference>
<dbReference type="InterPro" id="IPR014887">
    <property type="entry name" value="HIF-1_CTAD"/>
</dbReference>
<keyword evidence="4" id="KW-1185">Reference proteome</keyword>
<feature type="compositionally biased region" description="Basic and acidic residues" evidence="1">
    <location>
        <begin position="319"/>
        <end position="329"/>
    </location>
</feature>
<name>A0A7R8X7L7_9CRUS</name>
<feature type="region of interest" description="Disordered" evidence="1">
    <location>
        <begin position="580"/>
        <end position="629"/>
    </location>
</feature>
<reference evidence="3" key="1">
    <citation type="submission" date="2020-11" db="EMBL/GenBank/DDBJ databases">
        <authorList>
            <person name="Tran Van P."/>
        </authorList>
    </citation>
    <scope>NUCLEOTIDE SEQUENCE</scope>
</reference>
<dbReference type="AlphaFoldDB" id="A0A7R8X7L7"/>
<proteinExistence type="predicted"/>
<dbReference type="EMBL" id="LR899623">
    <property type="protein sequence ID" value="CAD7241176.1"/>
    <property type="molecule type" value="Genomic_DNA"/>
</dbReference>
<dbReference type="EMBL" id="CAJPEV010000106">
    <property type="protein sequence ID" value="CAG0880655.1"/>
    <property type="molecule type" value="Genomic_DNA"/>
</dbReference>
<dbReference type="OrthoDB" id="6021714at2759"/>
<feature type="region of interest" description="Disordered" evidence="1">
    <location>
        <begin position="424"/>
        <end position="511"/>
    </location>
</feature>
<feature type="compositionally biased region" description="Low complexity" evidence="1">
    <location>
        <begin position="431"/>
        <end position="445"/>
    </location>
</feature>
<protein>
    <recommendedName>
        <fullName evidence="2">HIF-1 alpha C-terminal transactivation domain-containing protein</fullName>
    </recommendedName>
</protein>
<evidence type="ECO:0000259" key="2">
    <source>
        <dbReference type="Pfam" id="PF08778"/>
    </source>
</evidence>